<dbReference type="SUPFAM" id="SSF52266">
    <property type="entry name" value="SGNH hydrolase"/>
    <property type="match status" value="1"/>
</dbReference>
<accession>A0ABW0R071</accession>
<sequence>MSDKLRVNALFTDHMVLQRERGVPVWGTGAEGAAVTVRCGEASAQAVVRNGEWKAELPPLQVGGPYELIIEASADRIVLRDVLVGDVWLAGGQSNMEWRLIDSADPQPEIASASLPNIRYYEVPRVAFDDGQQHAGAWTVCSPETAAQFTAVGYYFAKRLERSLDVPIGILGCNWGGTSATCWVPEESIASDPELRIYVDEYKDAIGKLNSDSAKQQADDYQAAVDGYISRQAAGHTGTELGDYPWPPPMNERSFLRPNGLYGTMLKPTAPYAIKGFIYYQGETDAGRASMYDRLMGILIDKWRGDWGDSTLPFLFVQLTGYGDGNDREHDAYNWPLLREAQQKVTEQVPNTAMAVILDCGEELDIHPKDKKSVGERLAGIALKEVYGQDVACYGPFYKELVIDGGKAIVHFEHTDGGLKSTEGDVLGFQIAGSDGRYADAVATIAGDTVELSSREVAAPVAVRYGWASFPIATLANGIGLPAAPFRTDRGQ</sequence>
<evidence type="ECO:0000313" key="4">
    <source>
        <dbReference type="Proteomes" id="UP001596108"/>
    </source>
</evidence>
<protein>
    <submittedName>
        <fullName evidence="3">Sialate O-acetylesterase</fullName>
    </submittedName>
</protein>
<dbReference type="PANTHER" id="PTHR22901:SF0">
    <property type="entry name" value="SIALATE O-ACETYLESTERASE"/>
    <property type="match status" value="1"/>
</dbReference>
<organism evidence="3 4">
    <name type="scientific">Cohnella yongneupensis</name>
    <dbReference type="NCBI Taxonomy" id="425006"/>
    <lineage>
        <taxon>Bacteria</taxon>
        <taxon>Bacillati</taxon>
        <taxon>Bacillota</taxon>
        <taxon>Bacilli</taxon>
        <taxon>Bacillales</taxon>
        <taxon>Paenibacillaceae</taxon>
        <taxon>Cohnella</taxon>
    </lineage>
</organism>
<name>A0ABW0R071_9BACL</name>
<reference evidence="4" key="1">
    <citation type="journal article" date="2019" name="Int. J. Syst. Evol. Microbiol.">
        <title>The Global Catalogue of Microorganisms (GCM) 10K type strain sequencing project: providing services to taxonomists for standard genome sequencing and annotation.</title>
        <authorList>
            <consortium name="The Broad Institute Genomics Platform"/>
            <consortium name="The Broad Institute Genome Sequencing Center for Infectious Disease"/>
            <person name="Wu L."/>
            <person name="Ma J."/>
        </authorList>
    </citation>
    <scope>NUCLEOTIDE SEQUENCE [LARGE SCALE GENOMIC DNA]</scope>
    <source>
        <strain evidence="4">CGMCC 1.18578</strain>
    </source>
</reference>
<comment type="caution">
    <text evidence="3">The sequence shown here is derived from an EMBL/GenBank/DDBJ whole genome shotgun (WGS) entry which is preliminary data.</text>
</comment>
<proteinExistence type="predicted"/>
<keyword evidence="1" id="KW-0378">Hydrolase</keyword>
<dbReference type="PANTHER" id="PTHR22901">
    <property type="entry name" value="SIALATE O-ACETYLESTERASE"/>
    <property type="match status" value="1"/>
</dbReference>
<dbReference type="InterPro" id="IPR036514">
    <property type="entry name" value="SGNH_hydro_sf"/>
</dbReference>
<keyword evidence="4" id="KW-1185">Reference proteome</keyword>
<dbReference type="RefSeq" id="WP_378112493.1">
    <property type="nucleotide sequence ID" value="NZ_JBHSNC010000043.1"/>
</dbReference>
<dbReference type="EMBL" id="JBHSNC010000043">
    <property type="protein sequence ID" value="MFC5530548.1"/>
    <property type="molecule type" value="Genomic_DNA"/>
</dbReference>
<feature type="domain" description="Sialate O-acetylesterase" evidence="2">
    <location>
        <begin position="257"/>
        <end position="380"/>
    </location>
</feature>
<dbReference type="InterPro" id="IPR005181">
    <property type="entry name" value="SASA"/>
</dbReference>
<evidence type="ECO:0000256" key="1">
    <source>
        <dbReference type="ARBA" id="ARBA00022801"/>
    </source>
</evidence>
<evidence type="ECO:0000313" key="3">
    <source>
        <dbReference type="EMBL" id="MFC5530548.1"/>
    </source>
</evidence>
<dbReference type="InterPro" id="IPR039329">
    <property type="entry name" value="SIAE"/>
</dbReference>
<evidence type="ECO:0000259" key="2">
    <source>
        <dbReference type="Pfam" id="PF03629"/>
    </source>
</evidence>
<dbReference type="Gene3D" id="3.40.50.1110">
    <property type="entry name" value="SGNH hydrolase"/>
    <property type="match status" value="1"/>
</dbReference>
<dbReference type="Pfam" id="PF03629">
    <property type="entry name" value="SASA"/>
    <property type="match status" value="1"/>
</dbReference>
<dbReference type="Proteomes" id="UP001596108">
    <property type="component" value="Unassembled WGS sequence"/>
</dbReference>
<gene>
    <name evidence="3" type="ORF">ACFPQ4_14010</name>
</gene>